<proteinExistence type="predicted"/>
<gene>
    <name evidence="1" type="ORF">DM02DRAFT_687918</name>
</gene>
<evidence type="ECO:0000313" key="2">
    <source>
        <dbReference type="Proteomes" id="UP000244855"/>
    </source>
</evidence>
<dbReference type="OrthoDB" id="3658431at2759"/>
<evidence type="ECO:0000313" key="1">
    <source>
        <dbReference type="EMBL" id="PVH96293.1"/>
    </source>
</evidence>
<protein>
    <submittedName>
        <fullName evidence="1">Uncharacterized protein</fullName>
    </submittedName>
</protein>
<dbReference type="AlphaFoldDB" id="A0A2V1DFC5"/>
<keyword evidence="2" id="KW-1185">Reference proteome</keyword>
<dbReference type="STRING" id="97972.A0A2V1DFC5"/>
<dbReference type="SUPFAM" id="SSF52309">
    <property type="entry name" value="N-(deoxy)ribosyltransferase-like"/>
    <property type="match status" value="1"/>
</dbReference>
<sequence length="193" mass="21936">MHKKHPKFKPCAPASQFTIDYFRKNAVKTPRPDKCLFYTAGLSNVAKLHAKKNGFITIWDIWAGQHMRWEPYQLDNPMRCIIAPDLPKNSGNRNPVRQKYFETMSTAMASMCSGKVTVMDRNLKAGTHGRIKQAGIWGHNEFPRLVKDGKTTSIDAIGMFNDTDASTKVRWDNWWLPGQQGWGNDATRPGTLL</sequence>
<reference evidence="1 2" key="1">
    <citation type="journal article" date="2018" name="Sci. Rep.">
        <title>Comparative genomics provides insights into the lifestyle and reveals functional heterogeneity of dark septate endophytic fungi.</title>
        <authorList>
            <person name="Knapp D.G."/>
            <person name="Nemeth J.B."/>
            <person name="Barry K."/>
            <person name="Hainaut M."/>
            <person name="Henrissat B."/>
            <person name="Johnson J."/>
            <person name="Kuo A."/>
            <person name="Lim J.H.P."/>
            <person name="Lipzen A."/>
            <person name="Nolan M."/>
            <person name="Ohm R.A."/>
            <person name="Tamas L."/>
            <person name="Grigoriev I.V."/>
            <person name="Spatafora J.W."/>
            <person name="Nagy L.G."/>
            <person name="Kovacs G.M."/>
        </authorList>
    </citation>
    <scope>NUCLEOTIDE SEQUENCE [LARGE SCALE GENOMIC DNA]</scope>
    <source>
        <strain evidence="1 2">DSE2036</strain>
    </source>
</reference>
<name>A0A2V1DFC5_9PLEO</name>
<accession>A0A2V1DFC5</accession>
<organism evidence="1 2">
    <name type="scientific">Periconia macrospinosa</name>
    <dbReference type="NCBI Taxonomy" id="97972"/>
    <lineage>
        <taxon>Eukaryota</taxon>
        <taxon>Fungi</taxon>
        <taxon>Dikarya</taxon>
        <taxon>Ascomycota</taxon>
        <taxon>Pezizomycotina</taxon>
        <taxon>Dothideomycetes</taxon>
        <taxon>Pleosporomycetidae</taxon>
        <taxon>Pleosporales</taxon>
        <taxon>Massarineae</taxon>
        <taxon>Periconiaceae</taxon>
        <taxon>Periconia</taxon>
    </lineage>
</organism>
<dbReference type="EMBL" id="KZ805468">
    <property type="protein sequence ID" value="PVH96293.1"/>
    <property type="molecule type" value="Genomic_DNA"/>
</dbReference>
<dbReference type="Proteomes" id="UP000244855">
    <property type="component" value="Unassembled WGS sequence"/>
</dbReference>